<keyword evidence="3 6" id="KW-0812">Transmembrane</keyword>
<keyword evidence="8" id="KW-1185">Reference proteome</keyword>
<evidence type="ECO:0000313" key="8">
    <source>
        <dbReference type="Proteomes" id="UP000605670"/>
    </source>
</evidence>
<feature type="transmembrane region" description="Helical" evidence="6">
    <location>
        <begin position="315"/>
        <end position="333"/>
    </location>
</feature>
<feature type="transmembrane region" description="Helical" evidence="6">
    <location>
        <begin position="50"/>
        <end position="69"/>
    </location>
</feature>
<evidence type="ECO:0000256" key="1">
    <source>
        <dbReference type="ARBA" id="ARBA00004651"/>
    </source>
</evidence>
<feature type="transmembrane region" description="Helical" evidence="6">
    <location>
        <begin position="27"/>
        <end position="44"/>
    </location>
</feature>
<dbReference type="EMBL" id="BMEM01000005">
    <property type="protein sequence ID" value="GGF58481.1"/>
    <property type="molecule type" value="Genomic_DNA"/>
</dbReference>
<feature type="transmembrane region" description="Helical" evidence="6">
    <location>
        <begin position="76"/>
        <end position="94"/>
    </location>
</feature>
<reference evidence="7" key="1">
    <citation type="journal article" date="2014" name="Int. J. Syst. Evol. Microbiol.">
        <title>Complete genome sequence of Corynebacterium casei LMG S-19264T (=DSM 44701T), isolated from a smear-ripened cheese.</title>
        <authorList>
            <consortium name="US DOE Joint Genome Institute (JGI-PGF)"/>
            <person name="Walter F."/>
            <person name="Albersmeier A."/>
            <person name="Kalinowski J."/>
            <person name="Ruckert C."/>
        </authorList>
    </citation>
    <scope>NUCLEOTIDE SEQUENCE</scope>
    <source>
        <strain evidence="7">CGMCC 1.12160</strain>
    </source>
</reference>
<dbReference type="AlphaFoldDB" id="A0A917F7S8"/>
<dbReference type="GO" id="GO:0015658">
    <property type="term" value="F:branched-chain amino acid transmembrane transporter activity"/>
    <property type="evidence" value="ECO:0007669"/>
    <property type="project" value="InterPro"/>
</dbReference>
<dbReference type="GO" id="GO:0005886">
    <property type="term" value="C:plasma membrane"/>
    <property type="evidence" value="ECO:0007669"/>
    <property type="project" value="UniProtKB-SubCell"/>
</dbReference>
<comment type="subcellular location">
    <subcellularLocation>
        <location evidence="1">Cell membrane</location>
        <topology evidence="1">Multi-pass membrane protein</topology>
    </subcellularLocation>
</comment>
<name>A0A917F7S8_9MICO</name>
<proteinExistence type="predicted"/>
<reference evidence="7" key="2">
    <citation type="submission" date="2020-09" db="EMBL/GenBank/DDBJ databases">
        <authorList>
            <person name="Sun Q."/>
            <person name="Zhou Y."/>
        </authorList>
    </citation>
    <scope>NUCLEOTIDE SEQUENCE</scope>
    <source>
        <strain evidence="7">CGMCC 1.12160</strain>
    </source>
</reference>
<dbReference type="PANTHER" id="PTHR30482">
    <property type="entry name" value="HIGH-AFFINITY BRANCHED-CHAIN AMINO ACID TRANSPORT SYSTEM PERMEASE"/>
    <property type="match status" value="1"/>
</dbReference>
<feature type="transmembrane region" description="Helical" evidence="6">
    <location>
        <begin position="266"/>
        <end position="295"/>
    </location>
</feature>
<protein>
    <submittedName>
        <fullName evidence="7">Branched-chain amino acid ABC transporter permease</fullName>
    </submittedName>
</protein>
<dbReference type="Proteomes" id="UP000605670">
    <property type="component" value="Unassembled WGS sequence"/>
</dbReference>
<organism evidence="7 8">
    <name type="scientific">Ornithinimicrobium tianjinense</name>
    <dbReference type="NCBI Taxonomy" id="1195761"/>
    <lineage>
        <taxon>Bacteria</taxon>
        <taxon>Bacillati</taxon>
        <taxon>Actinomycetota</taxon>
        <taxon>Actinomycetes</taxon>
        <taxon>Micrococcales</taxon>
        <taxon>Ornithinimicrobiaceae</taxon>
        <taxon>Ornithinimicrobium</taxon>
    </lineage>
</organism>
<dbReference type="InterPro" id="IPR001851">
    <property type="entry name" value="ABC_transp_permease"/>
</dbReference>
<evidence type="ECO:0000256" key="2">
    <source>
        <dbReference type="ARBA" id="ARBA00022475"/>
    </source>
</evidence>
<dbReference type="Pfam" id="PF02653">
    <property type="entry name" value="BPD_transp_2"/>
    <property type="match status" value="1"/>
</dbReference>
<sequence length="354" mass="38819">MSNVTATGIYHRTYASELRLRSTRAEYVRLGLMVVLLLVLPFVLDNYWLSIVNTILIAVIGAVGLNILVGYTGQISLGQGGFMAVGAYSSAILAERMGMPVPVAIVLAVLLTAAIGTFFGLPGLRLKGLYLAIATLASQQIIEFVIRRWGWLTEDRGYITLDRLSIFGWTLPRESFEQSWYWILMLLALLAVLAARNLFRTGLGRSFMAVRDQDIAAEAIGVNLTTAKLTAFAVSSGFVGLAGALTAHYTETVTWEAFTLNVSITYLAMIIVGGLGSIAGAVYGAIFMSLLPVLIRTVADVVGPAAPWLSNQLPAIQNAVFGLVIILFLIIEPRGLNRLWERMKEYVRYWPFRY</sequence>
<evidence type="ECO:0000256" key="3">
    <source>
        <dbReference type="ARBA" id="ARBA00022692"/>
    </source>
</evidence>
<keyword evidence="4 6" id="KW-1133">Transmembrane helix</keyword>
<gene>
    <name evidence="7" type="ORF">GCM10011366_27870</name>
</gene>
<dbReference type="CDD" id="cd06581">
    <property type="entry name" value="TM_PBP1_LivM_like"/>
    <property type="match status" value="1"/>
</dbReference>
<accession>A0A917F7S8</accession>
<feature type="transmembrane region" description="Helical" evidence="6">
    <location>
        <begin position="100"/>
        <end position="121"/>
    </location>
</feature>
<keyword evidence="2" id="KW-1003">Cell membrane</keyword>
<evidence type="ECO:0000256" key="6">
    <source>
        <dbReference type="SAM" id="Phobius"/>
    </source>
</evidence>
<dbReference type="InterPro" id="IPR043428">
    <property type="entry name" value="LivM-like"/>
</dbReference>
<evidence type="ECO:0000256" key="4">
    <source>
        <dbReference type="ARBA" id="ARBA00022989"/>
    </source>
</evidence>
<evidence type="ECO:0000313" key="7">
    <source>
        <dbReference type="EMBL" id="GGF58481.1"/>
    </source>
</evidence>
<dbReference type="PANTHER" id="PTHR30482:SF5">
    <property type="entry name" value="ABC TRANSPORTER PERMEASE PROTEIN"/>
    <property type="match status" value="1"/>
</dbReference>
<keyword evidence="5 6" id="KW-0472">Membrane</keyword>
<feature type="transmembrane region" description="Helical" evidence="6">
    <location>
        <begin position="128"/>
        <end position="146"/>
    </location>
</feature>
<dbReference type="RefSeq" id="WP_188431818.1">
    <property type="nucleotide sequence ID" value="NZ_BAABKH010000006.1"/>
</dbReference>
<comment type="caution">
    <text evidence="7">The sequence shown here is derived from an EMBL/GenBank/DDBJ whole genome shotgun (WGS) entry which is preliminary data.</text>
</comment>
<evidence type="ECO:0000256" key="5">
    <source>
        <dbReference type="ARBA" id="ARBA00023136"/>
    </source>
</evidence>
<feature type="transmembrane region" description="Helical" evidence="6">
    <location>
        <begin position="179"/>
        <end position="199"/>
    </location>
</feature>